<dbReference type="AlphaFoldDB" id="A0A2T4A0K2"/>
<accession>A0A2T4A0K2</accession>
<evidence type="ECO:0000256" key="1">
    <source>
        <dbReference type="SAM" id="Phobius"/>
    </source>
</evidence>
<name>A0A2T4A0K2_TRIHA</name>
<feature type="transmembrane region" description="Helical" evidence="1">
    <location>
        <begin position="109"/>
        <end position="128"/>
    </location>
</feature>
<proteinExistence type="predicted"/>
<keyword evidence="1" id="KW-0812">Transmembrane</keyword>
<keyword evidence="4" id="KW-1185">Reference proteome</keyword>
<keyword evidence="1" id="KW-0472">Membrane</keyword>
<evidence type="ECO:0000313" key="3">
    <source>
        <dbReference type="EMBL" id="PTB50558.1"/>
    </source>
</evidence>
<protein>
    <submittedName>
        <fullName evidence="3">Uncharacterized protein</fullName>
    </submittedName>
</protein>
<feature type="transmembrane region" description="Helical" evidence="1">
    <location>
        <begin position="55"/>
        <end position="88"/>
    </location>
</feature>
<feature type="chain" id="PRO_5015463019" evidence="2">
    <location>
        <begin position="22"/>
        <end position="162"/>
    </location>
</feature>
<keyword evidence="2" id="KW-0732">Signal</keyword>
<dbReference type="Proteomes" id="UP000241690">
    <property type="component" value="Unassembled WGS sequence"/>
</dbReference>
<dbReference type="EMBL" id="KZ679688">
    <property type="protein sequence ID" value="PTB50558.1"/>
    <property type="molecule type" value="Genomic_DNA"/>
</dbReference>
<organism evidence="3 4">
    <name type="scientific">Trichoderma harzianum CBS 226.95</name>
    <dbReference type="NCBI Taxonomy" id="983964"/>
    <lineage>
        <taxon>Eukaryota</taxon>
        <taxon>Fungi</taxon>
        <taxon>Dikarya</taxon>
        <taxon>Ascomycota</taxon>
        <taxon>Pezizomycotina</taxon>
        <taxon>Sordariomycetes</taxon>
        <taxon>Hypocreomycetidae</taxon>
        <taxon>Hypocreales</taxon>
        <taxon>Hypocreaceae</taxon>
        <taxon>Trichoderma</taxon>
    </lineage>
</organism>
<evidence type="ECO:0000313" key="4">
    <source>
        <dbReference type="Proteomes" id="UP000241690"/>
    </source>
</evidence>
<dbReference type="GeneID" id="36622395"/>
<feature type="signal peptide" evidence="2">
    <location>
        <begin position="1"/>
        <end position="21"/>
    </location>
</feature>
<keyword evidence="1" id="KW-1133">Transmembrane helix</keyword>
<gene>
    <name evidence="3" type="ORF">M431DRAFT_256624</name>
</gene>
<sequence length="162" mass="19055">MHTVLFPFSSLALVVFPLFYSRRGNLPGVFACLVLQSRHFSFERIRYSMTYSKSYHGMAGCIGRCMYLCVGFSLMSLVFFPLFVVAFLCFLNGHERRTKCISKKRKISYVPLFLLLMMMLLLFRTKYYHDCFGLREALNDSIRLSVCQFRSDVREPRDHMHL</sequence>
<dbReference type="RefSeq" id="XP_024770235.1">
    <property type="nucleotide sequence ID" value="XM_024913831.1"/>
</dbReference>
<reference evidence="3 4" key="1">
    <citation type="submission" date="2016-07" db="EMBL/GenBank/DDBJ databases">
        <title>Multiple horizontal gene transfer events from other fungi enriched the ability of initially mycotrophic Trichoderma (Ascomycota) to feed on dead plant biomass.</title>
        <authorList>
            <consortium name="DOE Joint Genome Institute"/>
            <person name="Aerts A."/>
            <person name="Atanasova L."/>
            <person name="Chenthamara K."/>
            <person name="Zhang J."/>
            <person name="Grujic M."/>
            <person name="Henrissat B."/>
            <person name="Kuo A."/>
            <person name="Salamov A."/>
            <person name="Lipzen A."/>
            <person name="Labutti K."/>
            <person name="Barry K."/>
            <person name="Miao Y."/>
            <person name="Rahimi M.J."/>
            <person name="Shen Q."/>
            <person name="Grigoriev I.V."/>
            <person name="Kubicek C.P."/>
            <person name="Druzhinina I.S."/>
        </authorList>
    </citation>
    <scope>NUCLEOTIDE SEQUENCE [LARGE SCALE GENOMIC DNA]</scope>
    <source>
        <strain evidence="3 4">CBS 226.95</strain>
    </source>
</reference>
<evidence type="ECO:0000256" key="2">
    <source>
        <dbReference type="SAM" id="SignalP"/>
    </source>
</evidence>